<dbReference type="Proteomes" id="UP000298009">
    <property type="component" value="Unassembled WGS sequence"/>
</dbReference>
<dbReference type="GO" id="GO:0003677">
    <property type="term" value="F:DNA binding"/>
    <property type="evidence" value="ECO:0007669"/>
    <property type="project" value="UniProtKB-KW"/>
</dbReference>
<gene>
    <name evidence="2" type="ORF">EHQ24_16770</name>
</gene>
<dbReference type="RefSeq" id="WP_135602783.1">
    <property type="nucleotide sequence ID" value="NZ_RQFK01000029.1"/>
</dbReference>
<protein>
    <submittedName>
        <fullName evidence="2">DNA-binding protein</fullName>
    </submittedName>
</protein>
<keyword evidence="2" id="KW-0238">DNA-binding</keyword>
<sequence>MYYHVILETDDKIGKNNNYQVLYDFNITELEKLKKEVLNPFKENIKFQFKGYFIQPNRIRRLAIKQSEKSVEAICSIEQQKVGRGIFYVWTNEMVVNSDKLTKDVTTELLNSVPDLINTIQTENNSRNTKIFIVHGHDDALKLEVARFIEKFKLEAIILHEKANSGMTIIEKIEKYTDVNFAIVLYSPCDIGTQNDGKSELKLRARQNVVFEHGYLIGRLGREKVCALVKDDIETPGDISGVVYIDYNKQDWKLNIAKELKTSG</sequence>
<comment type="caution">
    <text evidence="2">The sequence shown here is derived from an EMBL/GenBank/DDBJ whole genome shotgun (WGS) entry which is preliminary data.</text>
</comment>
<organism evidence="2 3">
    <name type="scientific">Leptospira noumeaensis</name>
    <dbReference type="NCBI Taxonomy" id="2484964"/>
    <lineage>
        <taxon>Bacteria</taxon>
        <taxon>Pseudomonadati</taxon>
        <taxon>Spirochaetota</taxon>
        <taxon>Spirochaetia</taxon>
        <taxon>Leptospirales</taxon>
        <taxon>Leptospiraceae</taxon>
        <taxon>Leptospira</taxon>
    </lineage>
</organism>
<evidence type="ECO:0000313" key="3">
    <source>
        <dbReference type="Proteomes" id="UP000298009"/>
    </source>
</evidence>
<dbReference type="OrthoDB" id="348121at2"/>
<accession>A0A4R9I059</accession>
<dbReference type="GO" id="GO:0050135">
    <property type="term" value="F:NADP+ nucleosidase activity"/>
    <property type="evidence" value="ECO:0007669"/>
    <property type="project" value="InterPro"/>
</dbReference>
<dbReference type="Pfam" id="PF10137">
    <property type="entry name" value="CAP12-PCTIR_TIR"/>
    <property type="match status" value="1"/>
</dbReference>
<name>A0A4R9I059_9LEPT</name>
<feature type="domain" description="CD-NTase-associated protein 12/Pycsar effector protein TIR" evidence="1">
    <location>
        <begin position="130"/>
        <end position="248"/>
    </location>
</feature>
<dbReference type="EMBL" id="RQFK01000029">
    <property type="protein sequence ID" value="TGK78653.1"/>
    <property type="molecule type" value="Genomic_DNA"/>
</dbReference>
<keyword evidence="3" id="KW-1185">Reference proteome</keyword>
<evidence type="ECO:0000313" key="2">
    <source>
        <dbReference type="EMBL" id="TGK78653.1"/>
    </source>
</evidence>
<reference evidence="2" key="1">
    <citation type="journal article" date="2019" name="PLoS Negl. Trop. Dis.">
        <title>Revisiting the worldwide diversity of Leptospira species in the environment.</title>
        <authorList>
            <person name="Vincent A.T."/>
            <person name="Schiettekatte O."/>
            <person name="Bourhy P."/>
            <person name="Veyrier F.J."/>
            <person name="Picardeau M."/>
        </authorList>
    </citation>
    <scope>NUCLEOTIDE SEQUENCE [LARGE SCALE GENOMIC DNA]</scope>
    <source>
        <strain evidence="2">201800287</strain>
    </source>
</reference>
<evidence type="ECO:0000259" key="1">
    <source>
        <dbReference type="Pfam" id="PF10137"/>
    </source>
</evidence>
<proteinExistence type="predicted"/>
<dbReference type="InterPro" id="IPR019302">
    <property type="entry name" value="CAP12/PCTIR_TIR_dom"/>
</dbReference>
<dbReference type="AlphaFoldDB" id="A0A4R9I059"/>